<dbReference type="Proteomes" id="UP000075243">
    <property type="component" value="Unassembled WGS sequence"/>
</dbReference>
<evidence type="ECO:0000256" key="1">
    <source>
        <dbReference type="ARBA" id="ARBA00004155"/>
    </source>
</evidence>
<evidence type="ECO:0000256" key="9">
    <source>
        <dbReference type="SAM" id="Phobius"/>
    </source>
</evidence>
<evidence type="ECO:0000256" key="5">
    <source>
        <dbReference type="ARBA" id="ARBA00022989"/>
    </source>
</evidence>
<evidence type="ECO:0000256" key="2">
    <source>
        <dbReference type="ARBA" id="ARBA00022448"/>
    </source>
</evidence>
<dbReference type="STRING" id="3821.A0A151RN64"/>
<dbReference type="Gramene" id="C.cajan_32415.t">
    <property type="protein sequence ID" value="C.cajan_32415.t"/>
    <property type="gene ID" value="C.cajan_32415"/>
</dbReference>
<evidence type="ECO:0000256" key="4">
    <source>
        <dbReference type="ARBA" id="ARBA00022737"/>
    </source>
</evidence>
<gene>
    <name evidence="10" type="ORF">KK1_034552</name>
</gene>
<dbReference type="PANTHER" id="PTHR13131">
    <property type="entry name" value="CYSTINOSIN"/>
    <property type="match status" value="1"/>
</dbReference>
<name>A0A151RN64_CAJCA</name>
<reference evidence="10" key="1">
    <citation type="journal article" date="2012" name="Nat. Biotechnol.">
        <title>Draft genome sequence of pigeonpea (Cajanus cajan), an orphan legume crop of resource-poor farmers.</title>
        <authorList>
            <person name="Varshney R.K."/>
            <person name="Chen W."/>
            <person name="Li Y."/>
            <person name="Bharti A.K."/>
            <person name="Saxena R.K."/>
            <person name="Schlueter J.A."/>
            <person name="Donoghue M.T."/>
            <person name="Azam S."/>
            <person name="Fan G."/>
            <person name="Whaley A.M."/>
            <person name="Farmer A.D."/>
            <person name="Sheridan J."/>
            <person name="Iwata A."/>
            <person name="Tuteja R."/>
            <person name="Penmetsa R.V."/>
            <person name="Wu W."/>
            <person name="Upadhyaya H.D."/>
            <person name="Yang S.P."/>
            <person name="Shah T."/>
            <person name="Saxena K.B."/>
            <person name="Michael T."/>
            <person name="McCombie W.R."/>
            <person name="Yang B."/>
            <person name="Zhang G."/>
            <person name="Yang H."/>
            <person name="Wang J."/>
            <person name="Spillane C."/>
            <person name="Cook D.R."/>
            <person name="May G.D."/>
            <person name="Xu X."/>
            <person name="Jackson S.A."/>
        </authorList>
    </citation>
    <scope>NUCLEOTIDE SEQUENCE [LARGE SCALE GENOMIC DNA]</scope>
</reference>
<keyword evidence="11" id="KW-1185">Reference proteome</keyword>
<evidence type="ECO:0000256" key="6">
    <source>
        <dbReference type="ARBA" id="ARBA00023136"/>
    </source>
</evidence>
<accession>A0A151RN64</accession>
<keyword evidence="2" id="KW-0813">Transport</keyword>
<keyword evidence="6 9" id="KW-0472">Membrane</keyword>
<dbReference type="AlphaFoldDB" id="A0A151RN64"/>
<feature type="transmembrane region" description="Helical" evidence="9">
    <location>
        <begin position="12"/>
        <end position="37"/>
    </location>
</feature>
<dbReference type="InterPro" id="IPR006603">
    <property type="entry name" value="PQ-loop_rpt"/>
</dbReference>
<comment type="subcellular location">
    <subcellularLocation>
        <location evidence="1">Lysosome membrane</location>
        <topology evidence="1">Multi-pass membrane protein</topology>
    </subcellularLocation>
</comment>
<feature type="transmembrane region" description="Helical" evidence="9">
    <location>
        <begin position="149"/>
        <end position="169"/>
    </location>
</feature>
<feature type="transmembrane region" description="Helical" evidence="9">
    <location>
        <begin position="238"/>
        <end position="259"/>
    </location>
</feature>
<sequence>MEIAWNSHGLEVAYMVLGWVAFVLWSCSFYPQFLLNFSRKSVVGLNFNYLLMNNTKHTLYLIYNASLYFSPLVQFQYHQKYGFHQMIPVAANDVAFSTHSVLISAAILFQVAIYERGNQTFSRTTIGFVTLVWITVAVCFFIALPSQSWLWLISIFNTMQVIMTTIKYIPQVRIPFFYKSLCCKIQAVMNCMRRRTDGFSIGMVFFDFSGGLSNYAQMVIQSIDQNSWVNFSGNIGKVLLSLVSMFFDIVFMSQHFLLYHSKMAASTPSSKLNNTVTEPLIMSPDQPEVANVPVVERV</sequence>
<dbReference type="InterPro" id="IPR005282">
    <property type="entry name" value="LC_transporter"/>
</dbReference>
<keyword evidence="5 9" id="KW-1133">Transmembrane helix</keyword>
<dbReference type="Pfam" id="PF04193">
    <property type="entry name" value="PQ-loop"/>
    <property type="match status" value="2"/>
</dbReference>
<evidence type="ECO:0000256" key="3">
    <source>
        <dbReference type="ARBA" id="ARBA00022692"/>
    </source>
</evidence>
<proteinExistence type="predicted"/>
<dbReference type="SMART" id="SM00679">
    <property type="entry name" value="CTNS"/>
    <property type="match status" value="2"/>
</dbReference>
<protein>
    <recommendedName>
        <fullName evidence="8">Cystinosin homolog</fullName>
    </recommendedName>
</protein>
<dbReference type="PANTHER" id="PTHR13131:SF5">
    <property type="entry name" value="CYSTINOSIN"/>
    <property type="match status" value="1"/>
</dbReference>
<dbReference type="FunFam" id="1.20.1280.290:FF:000018">
    <property type="entry name" value="Cystinosin homolog"/>
    <property type="match status" value="1"/>
</dbReference>
<dbReference type="Gene3D" id="1.20.1280.290">
    <property type="match status" value="1"/>
</dbReference>
<feature type="transmembrane region" description="Helical" evidence="9">
    <location>
        <begin position="199"/>
        <end position="218"/>
    </location>
</feature>
<dbReference type="GO" id="GO:0005765">
    <property type="term" value="C:lysosomal membrane"/>
    <property type="evidence" value="ECO:0007669"/>
    <property type="project" value="UniProtKB-SubCell"/>
</dbReference>
<feature type="transmembrane region" description="Helical" evidence="9">
    <location>
        <begin position="95"/>
        <end position="114"/>
    </location>
</feature>
<dbReference type="GO" id="GO:0015184">
    <property type="term" value="F:L-cystine transmembrane transporter activity"/>
    <property type="evidence" value="ECO:0007669"/>
    <property type="project" value="TreeGrafter"/>
</dbReference>
<keyword evidence="4" id="KW-0677">Repeat</keyword>
<evidence type="ECO:0000313" key="10">
    <source>
        <dbReference type="EMBL" id="KYP43968.1"/>
    </source>
</evidence>
<keyword evidence="3 9" id="KW-0812">Transmembrane</keyword>
<evidence type="ECO:0000313" key="11">
    <source>
        <dbReference type="Proteomes" id="UP000075243"/>
    </source>
</evidence>
<evidence type="ECO:0000256" key="8">
    <source>
        <dbReference type="ARBA" id="ARBA00074957"/>
    </source>
</evidence>
<feature type="transmembrane region" description="Helical" evidence="9">
    <location>
        <begin position="126"/>
        <end position="143"/>
    </location>
</feature>
<evidence type="ECO:0000256" key="7">
    <source>
        <dbReference type="ARBA" id="ARBA00023228"/>
    </source>
</evidence>
<organism evidence="10 11">
    <name type="scientific">Cajanus cajan</name>
    <name type="common">Pigeon pea</name>
    <name type="synonym">Cajanus indicus</name>
    <dbReference type="NCBI Taxonomy" id="3821"/>
    <lineage>
        <taxon>Eukaryota</taxon>
        <taxon>Viridiplantae</taxon>
        <taxon>Streptophyta</taxon>
        <taxon>Embryophyta</taxon>
        <taxon>Tracheophyta</taxon>
        <taxon>Spermatophyta</taxon>
        <taxon>Magnoliopsida</taxon>
        <taxon>eudicotyledons</taxon>
        <taxon>Gunneridae</taxon>
        <taxon>Pentapetalae</taxon>
        <taxon>rosids</taxon>
        <taxon>fabids</taxon>
        <taxon>Fabales</taxon>
        <taxon>Fabaceae</taxon>
        <taxon>Papilionoideae</taxon>
        <taxon>50 kb inversion clade</taxon>
        <taxon>NPAAA clade</taxon>
        <taxon>indigoferoid/millettioid clade</taxon>
        <taxon>Phaseoleae</taxon>
        <taxon>Cajanus</taxon>
    </lineage>
</organism>
<dbReference type="EMBL" id="KQ483645">
    <property type="protein sequence ID" value="KYP43968.1"/>
    <property type="molecule type" value="Genomic_DNA"/>
</dbReference>
<keyword evidence="7" id="KW-0458">Lysosome</keyword>
<feature type="transmembrane region" description="Helical" evidence="9">
    <location>
        <begin position="58"/>
        <end position="75"/>
    </location>
</feature>